<dbReference type="InterPro" id="IPR017896">
    <property type="entry name" value="4Fe4S_Fe-S-bd"/>
</dbReference>
<dbReference type="PANTHER" id="PTHR31332">
    <property type="entry name" value="7-HYDROXYMETHYL CHLOROPHYLL A REDUCTASE, CHLOROPLASTIC"/>
    <property type="match status" value="1"/>
</dbReference>
<evidence type="ECO:0000313" key="2">
    <source>
        <dbReference type="EMBL" id="OBQ71493.1"/>
    </source>
</evidence>
<dbReference type="InterPro" id="IPR045220">
    <property type="entry name" value="FRHB/FDHB/HCAR-like"/>
</dbReference>
<dbReference type="PANTHER" id="PTHR31332:SF0">
    <property type="entry name" value="7-HYDROXYMETHYL CHLOROPHYLL A REDUCTASE, CHLOROPLASTIC"/>
    <property type="match status" value="1"/>
</dbReference>
<dbReference type="Pfam" id="PF04422">
    <property type="entry name" value="FrhB_FdhB_N"/>
    <property type="match status" value="1"/>
</dbReference>
<dbReference type="AlphaFoldDB" id="A0A6M7U934"/>
<dbReference type="GO" id="GO:0090415">
    <property type="term" value="F:7-hydroxymethyl chlorophyll a reductase activity"/>
    <property type="evidence" value="ECO:0007669"/>
    <property type="project" value="TreeGrafter"/>
</dbReference>
<feature type="region of interest" description="Disordered" evidence="1">
    <location>
        <begin position="408"/>
        <end position="431"/>
    </location>
</feature>
<evidence type="ECO:0000256" key="1">
    <source>
        <dbReference type="SAM" id="MobiDB-lite"/>
    </source>
</evidence>
<reference evidence="2 3" key="1">
    <citation type="submission" date="2016-05" db="EMBL/GenBank/DDBJ databases">
        <authorList>
            <person name="Ramsay J.P."/>
        </authorList>
    </citation>
    <scope>NUCLEOTIDE SEQUENCE [LARGE SCALE GENOMIC DNA]</scope>
    <source>
        <strain evidence="2 3">NZP2042</strain>
    </source>
</reference>
<dbReference type="Pfam" id="PF04432">
    <property type="entry name" value="FrhB_FdhB_C"/>
    <property type="match status" value="1"/>
</dbReference>
<sequence length="449" mass="48446">MGLIEASHSQAAMMLSTDPLSLSEIVENGLCIGCGLCRSIAGPGAVEMVMTPEGRERPVANQALDRSTLMRINAVCPGTRIAGPPPAQASNAALTDTVWGPAERLVLGRAGDPTVRFVGSGGGVLTALGQFLLNSGRVKFVLHVAASHSQPMRSERRLSFDAASVLEGAGSRYGPAATLTDFGDILDRGEPFALIAKPCDITAVRNLARLDPRVNDLMRYALAFVCGGASDLSKSEQALQRFGLGEDELRLFRYRGHGNPGLNRIQTSDGRSFELTYRQLWEDEDKWMIQPRCKICPDAIGQVADIAVHDAWLNGGPAVEDEPLNGIIVRTRRGLELFDAAVEAGALEIKRETSIAEISELQSHQVRKRRAVWARLKGMAIAGKPIPFVTDLALEDCAAQNSLAENLAEGRGARDRARRGRLGEPPAVPRERKAAHHVEAMSVLKDELI</sequence>
<name>A0A6M7U934_RHILI</name>
<proteinExistence type="predicted"/>
<dbReference type="Proteomes" id="UP000093737">
    <property type="component" value="Unassembled WGS sequence"/>
</dbReference>
<dbReference type="PROSITE" id="PS51379">
    <property type="entry name" value="4FE4S_FER_2"/>
    <property type="match status" value="1"/>
</dbReference>
<dbReference type="EMBL" id="LYTK01000001">
    <property type="protein sequence ID" value="OBQ71493.1"/>
    <property type="molecule type" value="Genomic_DNA"/>
</dbReference>
<dbReference type="InterPro" id="IPR007525">
    <property type="entry name" value="FrhB_FdhB_C"/>
</dbReference>
<dbReference type="InterPro" id="IPR007516">
    <property type="entry name" value="Co_F420_Hydgase/DH_bsu_N"/>
</dbReference>
<gene>
    <name evidence="2" type="ORF">A8145_01020</name>
</gene>
<organism evidence="2 3">
    <name type="scientific">Rhizobium loti</name>
    <name type="common">Mesorhizobium loti</name>
    <dbReference type="NCBI Taxonomy" id="381"/>
    <lineage>
        <taxon>Bacteria</taxon>
        <taxon>Pseudomonadati</taxon>
        <taxon>Pseudomonadota</taxon>
        <taxon>Alphaproteobacteria</taxon>
        <taxon>Hyphomicrobiales</taxon>
        <taxon>Phyllobacteriaceae</taxon>
        <taxon>Mesorhizobium</taxon>
    </lineage>
</organism>
<dbReference type="GO" id="GO:0033354">
    <property type="term" value="P:chlorophyll cycle"/>
    <property type="evidence" value="ECO:0007669"/>
    <property type="project" value="TreeGrafter"/>
</dbReference>
<comment type="caution">
    <text evidence="2">The sequence shown here is derived from an EMBL/GenBank/DDBJ whole genome shotgun (WGS) entry which is preliminary data.</text>
</comment>
<evidence type="ECO:0000313" key="3">
    <source>
        <dbReference type="Proteomes" id="UP000093737"/>
    </source>
</evidence>
<protein>
    <submittedName>
        <fullName evidence="2">Coenzyme F420 hydrogenase</fullName>
    </submittedName>
</protein>
<accession>A0A6M7U934</accession>
<dbReference type="RefSeq" id="WP_056564902.1">
    <property type="nucleotide sequence ID" value="NZ_CP033334.1"/>
</dbReference>